<evidence type="ECO:0000313" key="9">
    <source>
        <dbReference type="Proteomes" id="UP000663873"/>
    </source>
</evidence>
<keyword evidence="3" id="KW-0342">GTP-binding</keyword>
<dbReference type="EMBL" id="CAJOBQ010003539">
    <property type="protein sequence ID" value="CAF4609692.1"/>
    <property type="molecule type" value="Genomic_DNA"/>
</dbReference>
<dbReference type="InterPro" id="IPR045058">
    <property type="entry name" value="GIMA/IAN/Toc"/>
</dbReference>
<dbReference type="Proteomes" id="UP000663862">
    <property type="component" value="Unassembled WGS sequence"/>
</dbReference>
<evidence type="ECO:0000256" key="3">
    <source>
        <dbReference type="ARBA" id="ARBA00023134"/>
    </source>
</evidence>
<evidence type="ECO:0000313" key="8">
    <source>
        <dbReference type="EMBL" id="CAF4609692.1"/>
    </source>
</evidence>
<accession>A0A820U891</accession>
<dbReference type="CDD" id="cd00882">
    <property type="entry name" value="Ras_like_GTPase"/>
    <property type="match status" value="1"/>
</dbReference>
<dbReference type="Gene3D" id="3.40.50.300">
    <property type="entry name" value="P-loop containing nucleotide triphosphate hydrolases"/>
    <property type="match status" value="2"/>
</dbReference>
<evidence type="ECO:0000313" key="6">
    <source>
        <dbReference type="EMBL" id="CAF3422913.1"/>
    </source>
</evidence>
<name>A0A820U891_9BILA</name>
<organism evidence="7 9">
    <name type="scientific">Rotaria socialis</name>
    <dbReference type="NCBI Taxonomy" id="392032"/>
    <lineage>
        <taxon>Eukaryota</taxon>
        <taxon>Metazoa</taxon>
        <taxon>Spiralia</taxon>
        <taxon>Gnathifera</taxon>
        <taxon>Rotifera</taxon>
        <taxon>Eurotatoria</taxon>
        <taxon>Bdelloidea</taxon>
        <taxon>Philodinida</taxon>
        <taxon>Philodinidae</taxon>
        <taxon>Rotaria</taxon>
    </lineage>
</organism>
<dbReference type="Pfam" id="PF04548">
    <property type="entry name" value="AIG1"/>
    <property type="match status" value="1"/>
</dbReference>
<dbReference type="Proteomes" id="UP000663873">
    <property type="component" value="Unassembled WGS sequence"/>
</dbReference>
<dbReference type="EMBL" id="CAJOBP010006192">
    <property type="protein sequence ID" value="CAF4487232.1"/>
    <property type="molecule type" value="Genomic_DNA"/>
</dbReference>
<dbReference type="PANTHER" id="PTHR10903:SF184">
    <property type="entry name" value="GTP-BINDING PROTEIN A"/>
    <property type="match status" value="1"/>
</dbReference>
<dbReference type="GO" id="GO:0005525">
    <property type="term" value="F:GTP binding"/>
    <property type="evidence" value="ECO:0007669"/>
    <property type="project" value="UniProtKB-KW"/>
</dbReference>
<sequence length="516" mass="59779">MEITDEIREQLESYRLGRHYVDVPLSPARTLILIGRTRTGKSTISALLKNSMYVPPFPTLFYGTDAPHEEQVNGLKIIDMPGFFNQNQHKNTVDLSNGTIETMLNGVMKKTDASVTLFAFVFNLDQGINQDDIKTMLLMRDKYPRISKQLMLILTHCEETDDIARTQLINNFFKHKDVVKENLRELFLCGVFFMGCIRPQSAERCDRHGILHQYANVLKMRNIFIEYIYSDLEEIMATGTRHLRSQSRQSKPIDIKELQETIYNTVVQDDEFIFKQASTRNIILMGRARTGKSTVAKTLEYPGYMGDKDLALFSETKNIEFHQLACPISKNGYLYNFNIIDTPGLYDQRTSKGQLLDNEAVTKLVLECMRTDMTNIHAFAFVFNLENGINSEDIDSMVYVKKAYPTVADYMMLILTHCEETSDERRNILVENFFQHDIAVKQNLREFFKLGIFYMGCLRRQLYERPDEAYAADLLENIIKMRARLLNFLIARENVYKIHDDPILRSDKSDSYCSIS</sequence>
<gene>
    <name evidence="6" type="ORF">FME351_LOCUS11085</name>
    <name evidence="5" type="ORF">TIS948_LOCUS10514</name>
    <name evidence="8" type="ORF">TSG867_LOCUS28354</name>
    <name evidence="7" type="ORF">UJA718_LOCUS25381</name>
</gene>
<dbReference type="SUPFAM" id="SSF52540">
    <property type="entry name" value="P-loop containing nucleoside triphosphate hydrolases"/>
    <property type="match status" value="2"/>
</dbReference>
<reference evidence="7" key="1">
    <citation type="submission" date="2021-02" db="EMBL/GenBank/DDBJ databases">
        <authorList>
            <person name="Nowell W R."/>
        </authorList>
    </citation>
    <scope>NUCLEOTIDE SEQUENCE</scope>
</reference>
<evidence type="ECO:0000256" key="2">
    <source>
        <dbReference type="ARBA" id="ARBA00022741"/>
    </source>
</evidence>
<dbReference type="Proteomes" id="UP000663825">
    <property type="component" value="Unassembled WGS sequence"/>
</dbReference>
<evidence type="ECO:0000313" key="7">
    <source>
        <dbReference type="EMBL" id="CAF4487232.1"/>
    </source>
</evidence>
<dbReference type="Proteomes" id="UP000663869">
    <property type="component" value="Unassembled WGS sequence"/>
</dbReference>
<keyword evidence="9" id="KW-1185">Reference proteome</keyword>
<protein>
    <recommendedName>
        <fullName evidence="4">AIG1-type G domain-containing protein</fullName>
    </recommendedName>
</protein>
<evidence type="ECO:0000256" key="1">
    <source>
        <dbReference type="ARBA" id="ARBA00008535"/>
    </source>
</evidence>
<evidence type="ECO:0000259" key="4">
    <source>
        <dbReference type="Pfam" id="PF04548"/>
    </source>
</evidence>
<comment type="caution">
    <text evidence="7">The sequence shown here is derived from an EMBL/GenBank/DDBJ whole genome shotgun (WGS) entry which is preliminary data.</text>
</comment>
<dbReference type="InterPro" id="IPR006703">
    <property type="entry name" value="G_AIG1"/>
</dbReference>
<dbReference type="EMBL" id="CAJNXB010001424">
    <property type="protein sequence ID" value="CAF3165375.1"/>
    <property type="molecule type" value="Genomic_DNA"/>
</dbReference>
<dbReference type="EMBL" id="CAJNYU010001246">
    <property type="protein sequence ID" value="CAF3422913.1"/>
    <property type="molecule type" value="Genomic_DNA"/>
</dbReference>
<keyword evidence="2" id="KW-0547">Nucleotide-binding</keyword>
<dbReference type="AlphaFoldDB" id="A0A820U891"/>
<comment type="similarity">
    <text evidence="1">Belongs to the TRAFAC class TrmE-Era-EngA-EngB-Septin-like GTPase superfamily. AIG1/Toc34/Toc159-like paraseptin GTPase family. IAN subfamily.</text>
</comment>
<proteinExistence type="inferred from homology"/>
<dbReference type="PANTHER" id="PTHR10903">
    <property type="entry name" value="GTPASE, IMAP FAMILY MEMBER-RELATED"/>
    <property type="match status" value="1"/>
</dbReference>
<evidence type="ECO:0000313" key="5">
    <source>
        <dbReference type="EMBL" id="CAF3165375.1"/>
    </source>
</evidence>
<feature type="domain" description="AIG1-type G" evidence="4">
    <location>
        <begin position="280"/>
        <end position="437"/>
    </location>
</feature>
<dbReference type="InterPro" id="IPR027417">
    <property type="entry name" value="P-loop_NTPase"/>
</dbReference>